<gene>
    <name evidence="3" type="ORF">O3P69_006091</name>
</gene>
<dbReference type="AlphaFoldDB" id="A0AAW0U4Y0"/>
<protein>
    <recommendedName>
        <fullName evidence="5">Secreted protein</fullName>
    </recommendedName>
</protein>
<keyword evidence="2" id="KW-0732">Signal</keyword>
<accession>A0AAW0U4Y0</accession>
<proteinExistence type="predicted"/>
<comment type="caution">
    <text evidence="3">The sequence shown here is derived from an EMBL/GenBank/DDBJ whole genome shotgun (WGS) entry which is preliminary data.</text>
</comment>
<evidence type="ECO:0008006" key="5">
    <source>
        <dbReference type="Google" id="ProtNLM"/>
    </source>
</evidence>
<evidence type="ECO:0000256" key="2">
    <source>
        <dbReference type="SAM" id="SignalP"/>
    </source>
</evidence>
<feature type="chain" id="PRO_5043429923" description="Secreted protein" evidence="2">
    <location>
        <begin position="24"/>
        <end position="124"/>
    </location>
</feature>
<evidence type="ECO:0000313" key="4">
    <source>
        <dbReference type="Proteomes" id="UP001487740"/>
    </source>
</evidence>
<evidence type="ECO:0000313" key="3">
    <source>
        <dbReference type="EMBL" id="KAK8395098.1"/>
    </source>
</evidence>
<organism evidence="3 4">
    <name type="scientific">Scylla paramamosain</name>
    <name type="common">Mud crab</name>
    <dbReference type="NCBI Taxonomy" id="85552"/>
    <lineage>
        <taxon>Eukaryota</taxon>
        <taxon>Metazoa</taxon>
        <taxon>Ecdysozoa</taxon>
        <taxon>Arthropoda</taxon>
        <taxon>Crustacea</taxon>
        <taxon>Multicrustacea</taxon>
        <taxon>Malacostraca</taxon>
        <taxon>Eumalacostraca</taxon>
        <taxon>Eucarida</taxon>
        <taxon>Decapoda</taxon>
        <taxon>Pleocyemata</taxon>
        <taxon>Brachyura</taxon>
        <taxon>Eubrachyura</taxon>
        <taxon>Portunoidea</taxon>
        <taxon>Portunidae</taxon>
        <taxon>Portuninae</taxon>
        <taxon>Scylla</taxon>
    </lineage>
</organism>
<evidence type="ECO:0000256" key="1">
    <source>
        <dbReference type="SAM" id="MobiDB-lite"/>
    </source>
</evidence>
<dbReference type="Proteomes" id="UP001487740">
    <property type="component" value="Unassembled WGS sequence"/>
</dbReference>
<name>A0AAW0U4Y0_SCYPA</name>
<dbReference type="EMBL" id="JARAKH010000018">
    <property type="protein sequence ID" value="KAK8395098.1"/>
    <property type="molecule type" value="Genomic_DNA"/>
</dbReference>
<feature type="signal peptide" evidence="2">
    <location>
        <begin position="1"/>
        <end position="23"/>
    </location>
</feature>
<keyword evidence="4" id="KW-1185">Reference proteome</keyword>
<feature type="region of interest" description="Disordered" evidence="1">
    <location>
        <begin position="22"/>
        <end position="42"/>
    </location>
</feature>
<sequence>MQLLPSPVAVVVILLKCGGGGGGAAEAAPPRPPVCPSSGGVAPPPRTVHSVLTLQGNMVMVSAVPGQPGLTGPGLAPPAQVWTIIDVSQWSLWSPPSPVAAVLPSPKVVPCGPMLHDGAAKRQR</sequence>
<reference evidence="3 4" key="1">
    <citation type="submission" date="2023-03" db="EMBL/GenBank/DDBJ databases">
        <title>High-quality genome of Scylla paramamosain provides insights in environmental adaptation.</title>
        <authorList>
            <person name="Zhang L."/>
        </authorList>
    </citation>
    <scope>NUCLEOTIDE SEQUENCE [LARGE SCALE GENOMIC DNA]</scope>
    <source>
        <strain evidence="3">LZ_2023a</strain>
        <tissue evidence="3">Muscle</tissue>
    </source>
</reference>